<dbReference type="AlphaFoldDB" id="A0A0K2VU34"/>
<organism evidence="1 2">
    <name type="scientific">Mesorhizobium plurifarium</name>
    <dbReference type="NCBI Taxonomy" id="69974"/>
    <lineage>
        <taxon>Bacteria</taxon>
        <taxon>Pseudomonadati</taxon>
        <taxon>Pseudomonadota</taxon>
        <taxon>Alphaproteobacteria</taxon>
        <taxon>Hyphomicrobiales</taxon>
        <taxon>Phyllobacteriaceae</taxon>
        <taxon>Mesorhizobium</taxon>
    </lineage>
</organism>
<dbReference type="EMBL" id="CCND01000010">
    <property type="protein sequence ID" value="CDX53516.1"/>
    <property type="molecule type" value="Genomic_DNA"/>
</dbReference>
<sequence>MGAAAKILNRAWMAGVCRIGRQEIASITMSLAEMVERRGWPHLRFVQSVRPDQRSVGDRAGFWAVNSDNAALRLAPLLRLSHGNTQGNDTE</sequence>
<protein>
    <submittedName>
        <fullName evidence="1">Uncharacterized protein</fullName>
    </submittedName>
</protein>
<reference evidence="2" key="1">
    <citation type="submission" date="2014-08" db="EMBL/GenBank/DDBJ databases">
        <authorList>
            <person name="Edwards T."/>
        </authorList>
    </citation>
    <scope>NUCLEOTIDE SEQUENCE [LARGE SCALE GENOMIC DNA]</scope>
</reference>
<accession>A0A0K2VU34</accession>
<evidence type="ECO:0000313" key="1">
    <source>
        <dbReference type="EMBL" id="CDX53516.1"/>
    </source>
</evidence>
<name>A0A0K2VU34_MESPL</name>
<evidence type="ECO:0000313" key="2">
    <source>
        <dbReference type="Proteomes" id="UP000182888"/>
    </source>
</evidence>
<proteinExistence type="predicted"/>
<gene>
    <name evidence="1" type="ORF">MPL1032_180025</name>
</gene>
<dbReference type="Proteomes" id="UP000182888">
    <property type="component" value="Unassembled WGS sequence"/>
</dbReference>